<dbReference type="SUPFAM" id="SSF53720">
    <property type="entry name" value="ALDH-like"/>
    <property type="match status" value="1"/>
</dbReference>
<dbReference type="NCBIfam" id="TIGR01780">
    <property type="entry name" value="SSADH"/>
    <property type="match status" value="1"/>
</dbReference>
<dbReference type="PROSITE" id="PS00070">
    <property type="entry name" value="ALDEHYDE_DEHYDR_CYS"/>
    <property type="match status" value="1"/>
</dbReference>
<evidence type="ECO:0000313" key="4">
    <source>
        <dbReference type="EMBL" id="SDH20121.1"/>
    </source>
</evidence>
<dbReference type="Proteomes" id="UP000199163">
    <property type="component" value="Unassembled WGS sequence"/>
</dbReference>
<proteinExistence type="inferred from homology"/>
<evidence type="ECO:0000256" key="1">
    <source>
        <dbReference type="ARBA" id="ARBA00009986"/>
    </source>
</evidence>
<keyword evidence="5" id="KW-1185">Reference proteome</keyword>
<dbReference type="AlphaFoldDB" id="A0A1G8AGU9"/>
<comment type="similarity">
    <text evidence="1">Belongs to the aldehyde dehydrogenase family.</text>
</comment>
<dbReference type="PANTHER" id="PTHR43353:SF5">
    <property type="entry name" value="SUCCINATE-SEMIALDEHYDE DEHYDROGENASE, MITOCHONDRIAL"/>
    <property type="match status" value="1"/>
</dbReference>
<dbReference type="EMBL" id="FNDK01000002">
    <property type="protein sequence ID" value="SDH20121.1"/>
    <property type="molecule type" value="Genomic_DNA"/>
</dbReference>
<dbReference type="GO" id="GO:0004777">
    <property type="term" value="F:succinate-semialdehyde dehydrogenase (NAD+) activity"/>
    <property type="evidence" value="ECO:0007669"/>
    <property type="project" value="TreeGrafter"/>
</dbReference>
<dbReference type="FunFam" id="3.40.605.10:FF:000005">
    <property type="entry name" value="Succinate-semialdehyde dehydrogenase I"/>
    <property type="match status" value="1"/>
</dbReference>
<dbReference type="InterPro" id="IPR015590">
    <property type="entry name" value="Aldehyde_DH_dom"/>
</dbReference>
<dbReference type="GO" id="GO:0009450">
    <property type="term" value="P:gamma-aminobutyric acid catabolic process"/>
    <property type="evidence" value="ECO:0007669"/>
    <property type="project" value="InterPro"/>
</dbReference>
<evidence type="ECO:0000259" key="3">
    <source>
        <dbReference type="Pfam" id="PF00171"/>
    </source>
</evidence>
<evidence type="ECO:0000256" key="2">
    <source>
        <dbReference type="ARBA" id="ARBA00023002"/>
    </source>
</evidence>
<feature type="domain" description="Aldehyde dehydrogenase" evidence="3">
    <location>
        <begin position="37"/>
        <end position="497"/>
    </location>
</feature>
<sequence length="501" mass="54346">MQRHAYKQTRAGKDQGMIIQEGVRGTMDTRLYINGEWKPAEKGTFAVINPANGEQIGSAADGGRIETKQAIHAAEAALPKWSALTAQERAGYLKEMHRLMMEKQDELGELITKEMGKPLQEAKGEIAYAASFLEWFAEEAKRVYGKTIPASNENKRMMVIKQPVGVVGAITPWNFPQGMVTRKVAPAIAAGCTVVLKPGEDTPFSAVKFAEICEEAGLPKGVFNVVTGESASEIGEEMMEHEVVRKITFTGSTEVGRLLMKQGAEHIKKLSLELGGHAPIIVLDDADIDKAVAGAIASKFRNAGQTCVCGNRIYVQKDIYETFVEKFQAAAEKLTVGDGMQKGVDIGPLINKDGYEKVDRHVKDAVSKGAELVTGGEGYEESGAYFYEPTVLKNMTSDMVIMEEETFGPVAPVQKITSDEEGIRLANNSKYGLAAYFFTENMSRGMKVAEGLEFGIVGWNDGVPSAAQAPFGGWKQSGLDREGGSEGIEAFVETKYISMGL</sequence>
<dbReference type="FunFam" id="3.40.309.10:FF:000004">
    <property type="entry name" value="Succinate-semialdehyde dehydrogenase I"/>
    <property type="match status" value="1"/>
</dbReference>
<dbReference type="InterPro" id="IPR016163">
    <property type="entry name" value="Ald_DH_C"/>
</dbReference>
<accession>A0A1G8AGU9</accession>
<protein>
    <submittedName>
        <fullName evidence="4">Succinate semialdehyde dehydrogenase</fullName>
    </submittedName>
</protein>
<keyword evidence="2" id="KW-0560">Oxidoreductase</keyword>
<dbReference type="Gene3D" id="3.40.309.10">
    <property type="entry name" value="Aldehyde Dehydrogenase, Chain A, domain 2"/>
    <property type="match status" value="1"/>
</dbReference>
<dbReference type="Gene3D" id="3.40.605.10">
    <property type="entry name" value="Aldehyde Dehydrogenase, Chain A, domain 1"/>
    <property type="match status" value="1"/>
</dbReference>
<dbReference type="InterPro" id="IPR016160">
    <property type="entry name" value="Ald_DH_CS_CYS"/>
</dbReference>
<reference evidence="4 5" key="1">
    <citation type="submission" date="2016-10" db="EMBL/GenBank/DDBJ databases">
        <authorList>
            <person name="de Groot N.N."/>
        </authorList>
    </citation>
    <scope>NUCLEOTIDE SEQUENCE [LARGE SCALE GENOMIC DNA]</scope>
    <source>
        <strain evidence="4 5">DSM 21632</strain>
    </source>
</reference>
<dbReference type="InterPro" id="IPR050740">
    <property type="entry name" value="Aldehyde_DH_Superfamily"/>
</dbReference>
<evidence type="ECO:0000313" key="5">
    <source>
        <dbReference type="Proteomes" id="UP000199163"/>
    </source>
</evidence>
<dbReference type="CDD" id="cd07103">
    <property type="entry name" value="ALDH_F5_SSADH_GabD"/>
    <property type="match status" value="1"/>
</dbReference>
<dbReference type="InterPro" id="IPR010102">
    <property type="entry name" value="Succ_semiAld_DH"/>
</dbReference>
<dbReference type="InterPro" id="IPR016161">
    <property type="entry name" value="Ald_DH/histidinol_DH"/>
</dbReference>
<organism evidence="4 5">
    <name type="scientific">Alteribacillus persepolensis</name>
    <dbReference type="NCBI Taxonomy" id="568899"/>
    <lineage>
        <taxon>Bacteria</taxon>
        <taxon>Bacillati</taxon>
        <taxon>Bacillota</taxon>
        <taxon>Bacilli</taxon>
        <taxon>Bacillales</taxon>
        <taxon>Bacillaceae</taxon>
        <taxon>Alteribacillus</taxon>
    </lineage>
</organism>
<dbReference type="InterPro" id="IPR016162">
    <property type="entry name" value="Ald_DH_N"/>
</dbReference>
<gene>
    <name evidence="4" type="ORF">SAMN05192534_102153</name>
</gene>
<dbReference type="STRING" id="568899.SAMN05192534_102153"/>
<dbReference type="PANTHER" id="PTHR43353">
    <property type="entry name" value="SUCCINATE-SEMIALDEHYDE DEHYDROGENASE, MITOCHONDRIAL"/>
    <property type="match status" value="1"/>
</dbReference>
<name>A0A1G8AGU9_9BACI</name>
<dbReference type="Pfam" id="PF00171">
    <property type="entry name" value="Aldedh"/>
    <property type="match status" value="1"/>
</dbReference>